<dbReference type="EMBL" id="HF545616">
    <property type="protein sequence ID" value="CCO05352.1"/>
    <property type="molecule type" value="Genomic_DNA"/>
</dbReference>
<feature type="transmembrane region" description="Helical" evidence="1">
    <location>
        <begin position="120"/>
        <end position="139"/>
    </location>
</feature>
<keyword evidence="3" id="KW-1185">Reference proteome</keyword>
<protein>
    <submittedName>
        <fullName evidence="2">Bacterial membrane protein, YfhO family</fullName>
    </submittedName>
</protein>
<keyword evidence="1" id="KW-0812">Transmembrane</keyword>
<feature type="transmembrane region" description="Helical" evidence="1">
    <location>
        <begin position="326"/>
        <end position="345"/>
    </location>
</feature>
<feature type="transmembrane region" description="Helical" evidence="1">
    <location>
        <begin position="25"/>
        <end position="44"/>
    </location>
</feature>
<evidence type="ECO:0000313" key="2">
    <source>
        <dbReference type="EMBL" id="CCO05352.1"/>
    </source>
</evidence>
<feature type="transmembrane region" description="Helical" evidence="1">
    <location>
        <begin position="430"/>
        <end position="451"/>
    </location>
</feature>
<feature type="transmembrane region" description="Helical" evidence="1">
    <location>
        <begin position="386"/>
        <end position="403"/>
    </location>
</feature>
<dbReference type="PANTHER" id="PTHR38454">
    <property type="entry name" value="INTEGRAL MEMBRANE PROTEIN-RELATED"/>
    <property type="match status" value="1"/>
</dbReference>
<name>A0ABP1WIR8_9FIRM</name>
<feature type="transmembrane region" description="Helical" evidence="1">
    <location>
        <begin position="94"/>
        <end position="113"/>
    </location>
</feature>
<gene>
    <name evidence="2" type="primary">yfhO</name>
    <name evidence="2" type="ORF">RBI_I01650</name>
</gene>
<keyword evidence="1" id="KW-0472">Membrane</keyword>
<feature type="transmembrane region" description="Helical" evidence="1">
    <location>
        <begin position="247"/>
        <end position="271"/>
    </location>
</feature>
<reference evidence="2 3" key="1">
    <citation type="journal article" date="2014" name="Int. J. Syst. Evol. Microbiol.">
        <title>Complete genome of a new Firmicutes species belonging to the dominant human colonic microbiota ('Ruminococcus bicirculans') reveals two chromosomes and a selective capacity to utilize plant glucans.</title>
        <authorList>
            <consortium name="NISC Comparative Sequencing Program"/>
            <person name="Wegmann U."/>
            <person name="Louis P."/>
            <person name="Goesmann A."/>
            <person name="Henrissat B."/>
            <person name="Duncan S.H."/>
            <person name="Flint H.J."/>
        </authorList>
    </citation>
    <scope>NUCLEOTIDE SEQUENCE [LARGE SCALE GENOMIC DNA]</scope>
    <source>
        <strain evidence="2 3">80/3</strain>
    </source>
</reference>
<feature type="transmembrane region" description="Helical" evidence="1">
    <location>
        <begin position="213"/>
        <end position="235"/>
    </location>
</feature>
<feature type="transmembrane region" description="Helical" evidence="1">
    <location>
        <begin position="357"/>
        <end position="374"/>
    </location>
</feature>
<proteinExistence type="predicted"/>
<keyword evidence="1" id="KW-1133">Transmembrane helix</keyword>
<organism evidence="2 3">
    <name type="scientific">Ruminococcus bicirculans</name>
    <name type="common">ex Wegman et al. 2014</name>
    <dbReference type="NCBI Taxonomy" id="1160721"/>
    <lineage>
        <taxon>Bacteria</taxon>
        <taxon>Bacillati</taxon>
        <taxon>Bacillota</taxon>
        <taxon>Clostridia</taxon>
        <taxon>Eubacteriales</taxon>
        <taxon>Oscillospiraceae</taxon>
        <taxon>Ruminococcus</taxon>
    </lineage>
</organism>
<feature type="transmembrane region" description="Helical" evidence="1">
    <location>
        <begin position="151"/>
        <end position="168"/>
    </location>
</feature>
<evidence type="ECO:0000256" key="1">
    <source>
        <dbReference type="SAM" id="Phobius"/>
    </source>
</evidence>
<feature type="transmembrane region" description="Helical" evidence="1">
    <location>
        <begin position="175"/>
        <end position="193"/>
    </location>
</feature>
<accession>A0ABP1WIR8</accession>
<feature type="transmembrane region" description="Helical" evidence="1">
    <location>
        <begin position="463"/>
        <end position="482"/>
    </location>
</feature>
<dbReference type="PANTHER" id="PTHR38454:SF1">
    <property type="entry name" value="INTEGRAL MEMBRANE PROTEIN"/>
    <property type="match status" value="1"/>
</dbReference>
<evidence type="ECO:0000313" key="3">
    <source>
        <dbReference type="Proteomes" id="UP000027600"/>
    </source>
</evidence>
<feature type="transmembrane region" description="Helical" evidence="1">
    <location>
        <begin position="848"/>
        <end position="869"/>
    </location>
</feature>
<dbReference type="Pfam" id="PF09586">
    <property type="entry name" value="YfhO"/>
    <property type="match status" value="1"/>
</dbReference>
<dbReference type="Proteomes" id="UP000027600">
    <property type="component" value="Chromosome I"/>
</dbReference>
<feature type="transmembrane region" description="Helical" evidence="1">
    <location>
        <begin position="291"/>
        <end position="314"/>
    </location>
</feature>
<feature type="transmembrane region" description="Helical" evidence="1">
    <location>
        <begin position="881"/>
        <end position="908"/>
    </location>
</feature>
<dbReference type="InterPro" id="IPR018580">
    <property type="entry name" value="Uncharacterised_YfhO"/>
</dbReference>
<sequence>MFFKEKYKNYVMYGGLNKMDKLKKALPFIIPPLAVLLIMGFAFYRHGLYPFGDGTVSWCDMSQQVIPLLTDFKDIFTGKDGMFLNFHNAGGMDLWGVFFFFIASPYTLLVLFVDKADIIYLVNILTVLKMMTAAVTAQIYFRSCQKKLDPYISAVLSVIYAFCGYGMLYYQNNIWLDMMYLFPLLMVAFRELFEKKRIIPYTVMLTLMMIVNYYISYMIVVFIMIFMALCCWRYRKEEKYKDVPCRFVIGSLLGALLSAVVWMPCFLQFLSSGRSKSVIQQIETASFITNYNTTFCLLLSTASVIVIVAVFLLDGKKRSKRLNTDLIMLFLMLVPILIEPANLMWHTGSYMSFPCRYAFITIFFALICAGYFLSSENAVAKGKKNCDHFVIFLILAALIYGFYNFSEGFVENNRDGMSKYTKSLWQDSTAFELCLEFFIVAAAFYTVIVLLHKKGWISKKIFAVFLAMFVAAESYANVNIYMVSPSMNNTLRAANHQKIMDLSDRLHETEGFYRVKTASKLFEVNLVGSMGYNSLSHYTSLTSRDYMYMMKQLGYSSYWMEVGSYGGTELTDALLSVKYLIEKSTGSADAVYSNDTYEIVPTEYYLPLGIVTDADLSGSEELSTGTRSNVQKKLFEQLFGGNGNELITDYEYTTIYGVQDDSNFKPNYTLTTTSDVAYMDYSIDVTDKQTLYFDCFDKLSNSLSEDINGSFMVTVNGQVKQMDYPSQSSNGLLKLGEFENEHVNVRVTLKKDITSCRSYGVFGLHHNVLEKALEQAQTAGLTDSDGKLSGSVNAKAGQKCVLQIPYQEGLKIKVNGKAVSYDKVFGDLVSFDLQEGENTITVTSVPKGFYAGLALTIAGIALTAGYFFIRKKLKFGETMEAAALVAVIGAGAIVIIVVYVAPCILNIYS</sequence>